<evidence type="ECO:0000313" key="4">
    <source>
        <dbReference type="Proteomes" id="UP000050761"/>
    </source>
</evidence>
<accession>A0A3P7UZX1</accession>
<keyword evidence="4" id="KW-1185">Reference proteome</keyword>
<feature type="region of interest" description="Disordered" evidence="2">
    <location>
        <begin position="167"/>
        <end position="202"/>
    </location>
</feature>
<gene>
    <name evidence="3" type="ORF">HPBE_LOCUS3555</name>
</gene>
<evidence type="ECO:0000313" key="3">
    <source>
        <dbReference type="EMBL" id="VDO37029.1"/>
    </source>
</evidence>
<proteinExistence type="predicted"/>
<protein>
    <submittedName>
        <fullName evidence="5">SB domain-containing protein</fullName>
    </submittedName>
</protein>
<sequence length="226" mass="24887">MSYDMEREIDRIIEEDEQEQSRMAKLQQELAQLRQQVQVMAQQNALQVKLATTAISAQVSRLKQLPEQMADALMESQTSTPEGVIQEWDKLLEPGCEAILSVLPLLSEAALKVERTVADANKKHHEELSAVFDQAIHDDMSMFALAKLLDVESTRVVDTVKSLVEERQKGDSSQMSTIGSIDNGTPAKGLNDSHGGQRSGGAIPKCFPVAEYWRSRHGSPAATGDV</sequence>
<evidence type="ECO:0000256" key="1">
    <source>
        <dbReference type="SAM" id="Coils"/>
    </source>
</evidence>
<reference evidence="5" key="2">
    <citation type="submission" date="2019-09" db="UniProtKB">
        <authorList>
            <consortium name="WormBaseParasite"/>
        </authorList>
    </citation>
    <scope>IDENTIFICATION</scope>
</reference>
<feature type="compositionally biased region" description="Polar residues" evidence="2">
    <location>
        <begin position="171"/>
        <end position="183"/>
    </location>
</feature>
<evidence type="ECO:0000313" key="5">
    <source>
        <dbReference type="WBParaSite" id="HPBE_0000355401-mRNA-1"/>
    </source>
</evidence>
<accession>A0A183FBL2</accession>
<feature type="coiled-coil region" evidence="1">
    <location>
        <begin position="9"/>
        <end position="43"/>
    </location>
</feature>
<keyword evidence="1" id="KW-0175">Coiled coil</keyword>
<organism evidence="4 5">
    <name type="scientific">Heligmosomoides polygyrus</name>
    <name type="common">Parasitic roundworm</name>
    <dbReference type="NCBI Taxonomy" id="6339"/>
    <lineage>
        <taxon>Eukaryota</taxon>
        <taxon>Metazoa</taxon>
        <taxon>Ecdysozoa</taxon>
        <taxon>Nematoda</taxon>
        <taxon>Chromadorea</taxon>
        <taxon>Rhabditida</taxon>
        <taxon>Rhabditina</taxon>
        <taxon>Rhabditomorpha</taxon>
        <taxon>Strongyloidea</taxon>
        <taxon>Heligmosomidae</taxon>
        <taxon>Heligmosomoides</taxon>
    </lineage>
</organism>
<dbReference type="Proteomes" id="UP000050761">
    <property type="component" value="Unassembled WGS sequence"/>
</dbReference>
<dbReference type="AlphaFoldDB" id="A0A183FBL2"/>
<evidence type="ECO:0000256" key="2">
    <source>
        <dbReference type="SAM" id="MobiDB-lite"/>
    </source>
</evidence>
<dbReference type="WBParaSite" id="HPBE_0000355401-mRNA-1">
    <property type="protein sequence ID" value="HPBE_0000355401-mRNA-1"/>
    <property type="gene ID" value="HPBE_0000355401"/>
</dbReference>
<name>A0A183FBL2_HELPZ</name>
<reference evidence="3 4" key="1">
    <citation type="submission" date="2018-11" db="EMBL/GenBank/DDBJ databases">
        <authorList>
            <consortium name="Pathogen Informatics"/>
        </authorList>
    </citation>
    <scope>NUCLEOTIDE SEQUENCE [LARGE SCALE GENOMIC DNA]</scope>
</reference>
<dbReference type="EMBL" id="UZAH01010393">
    <property type="protein sequence ID" value="VDO37029.1"/>
    <property type="molecule type" value="Genomic_DNA"/>
</dbReference>